<dbReference type="GO" id="GO:0005871">
    <property type="term" value="C:kinesin complex"/>
    <property type="evidence" value="ECO:0007669"/>
    <property type="project" value="UniProtKB-UniRule"/>
</dbReference>
<evidence type="ECO:0000313" key="12">
    <source>
        <dbReference type="EMBL" id="CAD2198750.1"/>
    </source>
</evidence>
<dbReference type="InterPro" id="IPR019734">
    <property type="entry name" value="TPR_rpt"/>
</dbReference>
<dbReference type="EMBL" id="CAJEWN010001601">
    <property type="protein sequence ID" value="CAD2198750.1"/>
    <property type="molecule type" value="Genomic_DNA"/>
</dbReference>
<feature type="coiled-coil region" evidence="11">
    <location>
        <begin position="58"/>
        <end position="120"/>
    </location>
</feature>
<dbReference type="GO" id="GO:0019894">
    <property type="term" value="F:kinesin binding"/>
    <property type="evidence" value="ECO:0007669"/>
    <property type="project" value="TreeGrafter"/>
</dbReference>
<proteinExistence type="inferred from homology"/>
<dbReference type="Pfam" id="PF13424">
    <property type="entry name" value="TPR_12"/>
    <property type="match status" value="1"/>
</dbReference>
<keyword evidence="9 10" id="KW-0206">Cytoskeleton</keyword>
<dbReference type="PROSITE" id="PS01160">
    <property type="entry name" value="KINESIN_LIGHT"/>
    <property type="match status" value="1"/>
</dbReference>
<comment type="caution">
    <text evidence="12">The sequence shown here is derived from an EMBL/GenBank/DDBJ whole genome shotgun (WGS) entry which is preliminary data.</text>
</comment>
<comment type="subcellular location">
    <subcellularLocation>
        <location evidence="1 10">Cytoplasm</location>
        <location evidence="1 10">Cytoskeleton</location>
    </subcellularLocation>
</comment>
<evidence type="ECO:0000256" key="5">
    <source>
        <dbReference type="ARBA" id="ARBA00022737"/>
    </source>
</evidence>
<comment type="subunit">
    <text evidence="10">Oligomeric complex composed of two heavy chains and two light chains.</text>
</comment>
<name>A0A6V7XHC0_MELEN</name>
<evidence type="ECO:0000256" key="6">
    <source>
        <dbReference type="ARBA" id="ARBA00022803"/>
    </source>
</evidence>
<reference evidence="12 13" key="1">
    <citation type="submission" date="2020-08" db="EMBL/GenBank/DDBJ databases">
        <authorList>
            <person name="Koutsovoulos G."/>
            <person name="Danchin GJ E."/>
        </authorList>
    </citation>
    <scope>NUCLEOTIDE SEQUENCE [LARGE SCALE GENOMIC DNA]</scope>
</reference>
<dbReference type="InterPro" id="IPR002151">
    <property type="entry name" value="Kinesin_light"/>
</dbReference>
<evidence type="ECO:0000256" key="4">
    <source>
        <dbReference type="ARBA" id="ARBA00022701"/>
    </source>
</evidence>
<dbReference type="GO" id="GO:0007018">
    <property type="term" value="P:microtubule-based movement"/>
    <property type="evidence" value="ECO:0007669"/>
    <property type="project" value="TreeGrafter"/>
</dbReference>
<evidence type="ECO:0000256" key="7">
    <source>
        <dbReference type="ARBA" id="ARBA00023054"/>
    </source>
</evidence>
<dbReference type="PRINTS" id="PR00381">
    <property type="entry name" value="KINESINLIGHT"/>
</dbReference>
<dbReference type="PANTHER" id="PTHR45783:SF3">
    <property type="entry name" value="KINESIN LIGHT CHAIN"/>
    <property type="match status" value="1"/>
</dbReference>
<comment type="function">
    <text evidence="10">Kinesin is a microtubule-associated force-producing protein that play a role in organelle transport.</text>
</comment>
<evidence type="ECO:0000256" key="10">
    <source>
        <dbReference type="RuleBase" id="RU367020"/>
    </source>
</evidence>
<dbReference type="OrthoDB" id="413723at2759"/>
<dbReference type="SUPFAM" id="SSF48452">
    <property type="entry name" value="TPR-like"/>
    <property type="match status" value="1"/>
</dbReference>
<dbReference type="InterPro" id="IPR011990">
    <property type="entry name" value="TPR-like_helical_dom_sf"/>
</dbReference>
<dbReference type="PANTHER" id="PTHR45783">
    <property type="entry name" value="KINESIN LIGHT CHAIN"/>
    <property type="match status" value="1"/>
</dbReference>
<dbReference type="InterPro" id="IPR015792">
    <property type="entry name" value="Kinesin_light_repeat"/>
</dbReference>
<keyword evidence="5" id="KW-0677">Repeat</keyword>
<keyword evidence="7 11" id="KW-0175">Coiled coil</keyword>
<evidence type="ECO:0000256" key="2">
    <source>
        <dbReference type="ARBA" id="ARBA00009622"/>
    </source>
</evidence>
<protein>
    <recommendedName>
        <fullName evidence="10">Kinesin light chain</fullName>
    </recommendedName>
</protein>
<sequence length="312" mass="35341">MPAQDEIFRNIRVVAQGLDALRDEHEAIKNKLTGGLDLLTPDERQLIDEKTSIVDRNLENILLGVEEAQADKQKYKAQVRRLCQENAWIRDELNSTQQQLRTAMQNIAQLEEENKHLKFMNSIKKFDEDLPELADKEGDQAEQQHPASDVHNSTLQELGFGDEEEDLQNTSGQYSMPTPANAMAASATAGYDIPHRLKTLHNLVITYAVQGRYEVAVPLCKQALEDLEKNNGHDHPDVATMLNMLALVYRDQRKYKEAATLLNEALAIRERCLGEDHPAVAATLNNLAVLHGNGKKMRSLCVREHWRFVKKC</sequence>
<dbReference type="SMART" id="SM00028">
    <property type="entry name" value="TPR"/>
    <property type="match status" value="2"/>
</dbReference>
<dbReference type="Gene3D" id="1.25.40.10">
    <property type="entry name" value="Tetratricopeptide repeat domain"/>
    <property type="match status" value="1"/>
</dbReference>
<keyword evidence="8 10" id="KW-0505">Motor protein</keyword>
<organism evidence="12 13">
    <name type="scientific">Meloidogyne enterolobii</name>
    <name type="common">Root-knot nematode worm</name>
    <name type="synonym">Meloidogyne mayaguensis</name>
    <dbReference type="NCBI Taxonomy" id="390850"/>
    <lineage>
        <taxon>Eukaryota</taxon>
        <taxon>Metazoa</taxon>
        <taxon>Ecdysozoa</taxon>
        <taxon>Nematoda</taxon>
        <taxon>Chromadorea</taxon>
        <taxon>Rhabditida</taxon>
        <taxon>Tylenchina</taxon>
        <taxon>Tylenchomorpha</taxon>
        <taxon>Tylenchoidea</taxon>
        <taxon>Meloidogynidae</taxon>
        <taxon>Meloidogyninae</taxon>
        <taxon>Meloidogyne</taxon>
    </lineage>
</organism>
<dbReference type="AlphaFoldDB" id="A0A6V7XHC0"/>
<dbReference type="Proteomes" id="UP000580250">
    <property type="component" value="Unassembled WGS sequence"/>
</dbReference>
<evidence type="ECO:0000256" key="8">
    <source>
        <dbReference type="ARBA" id="ARBA00023175"/>
    </source>
</evidence>
<keyword evidence="3 10" id="KW-0963">Cytoplasm</keyword>
<keyword evidence="4 10" id="KW-0493">Microtubule</keyword>
<evidence type="ECO:0000256" key="11">
    <source>
        <dbReference type="SAM" id="Coils"/>
    </source>
</evidence>
<evidence type="ECO:0000256" key="9">
    <source>
        <dbReference type="ARBA" id="ARBA00023212"/>
    </source>
</evidence>
<evidence type="ECO:0000313" key="13">
    <source>
        <dbReference type="Proteomes" id="UP000580250"/>
    </source>
</evidence>
<evidence type="ECO:0000256" key="1">
    <source>
        <dbReference type="ARBA" id="ARBA00004245"/>
    </source>
</evidence>
<gene>
    <name evidence="12" type="ORF">MENT_LOCUS52090</name>
</gene>
<dbReference type="GO" id="GO:0005874">
    <property type="term" value="C:microtubule"/>
    <property type="evidence" value="ECO:0007669"/>
    <property type="project" value="UniProtKB-UniRule"/>
</dbReference>
<comment type="similarity">
    <text evidence="2 10">Belongs to the kinesin light chain family.</text>
</comment>
<keyword evidence="6" id="KW-0802">TPR repeat</keyword>
<dbReference type="GO" id="GO:0005737">
    <property type="term" value="C:cytoplasm"/>
    <property type="evidence" value="ECO:0007669"/>
    <property type="project" value="TreeGrafter"/>
</dbReference>
<evidence type="ECO:0000256" key="3">
    <source>
        <dbReference type="ARBA" id="ARBA00022490"/>
    </source>
</evidence>
<accession>A0A6V7XHC0</accession>